<keyword evidence="4" id="KW-0238">DNA-binding</keyword>
<keyword evidence="9" id="KW-1185">Reference proteome</keyword>
<evidence type="ECO:0000256" key="3">
    <source>
        <dbReference type="ARBA" id="ARBA00023082"/>
    </source>
</evidence>
<evidence type="ECO:0000256" key="2">
    <source>
        <dbReference type="ARBA" id="ARBA00023015"/>
    </source>
</evidence>
<dbReference type="EMBL" id="BOPG01000100">
    <property type="protein sequence ID" value="GIJ63661.1"/>
    <property type="molecule type" value="Genomic_DNA"/>
</dbReference>
<evidence type="ECO:0000313" key="8">
    <source>
        <dbReference type="EMBL" id="GIJ63661.1"/>
    </source>
</evidence>
<evidence type="ECO:0000313" key="9">
    <source>
        <dbReference type="Proteomes" id="UP000612585"/>
    </source>
</evidence>
<accession>A0A8J3ZH10</accession>
<dbReference type="Gene3D" id="1.10.10.10">
    <property type="entry name" value="Winged helix-like DNA-binding domain superfamily/Winged helix DNA-binding domain"/>
    <property type="match status" value="1"/>
</dbReference>
<protein>
    <submittedName>
        <fullName evidence="8">RNA polymerase sigma factor</fullName>
    </submittedName>
</protein>
<dbReference type="InterPro" id="IPR007630">
    <property type="entry name" value="RNA_pol_sigma70_r4"/>
</dbReference>
<dbReference type="SUPFAM" id="SSF88946">
    <property type="entry name" value="Sigma2 domain of RNA polymerase sigma factors"/>
    <property type="match status" value="1"/>
</dbReference>
<dbReference type="PANTHER" id="PTHR43133:SF8">
    <property type="entry name" value="RNA POLYMERASE SIGMA FACTOR HI_1459-RELATED"/>
    <property type="match status" value="1"/>
</dbReference>
<comment type="caution">
    <text evidence="8">The sequence shown here is derived from an EMBL/GenBank/DDBJ whole genome shotgun (WGS) entry which is preliminary data.</text>
</comment>
<dbReference type="AlphaFoldDB" id="A0A8J3ZH10"/>
<proteinExistence type="inferred from homology"/>
<evidence type="ECO:0000259" key="7">
    <source>
        <dbReference type="Pfam" id="PF04545"/>
    </source>
</evidence>
<dbReference type="GO" id="GO:0003677">
    <property type="term" value="F:DNA binding"/>
    <property type="evidence" value="ECO:0007669"/>
    <property type="project" value="UniProtKB-KW"/>
</dbReference>
<keyword evidence="5" id="KW-0804">Transcription</keyword>
<dbReference type="GO" id="GO:0016987">
    <property type="term" value="F:sigma factor activity"/>
    <property type="evidence" value="ECO:0007669"/>
    <property type="project" value="UniProtKB-KW"/>
</dbReference>
<organism evidence="8 9">
    <name type="scientific">Virgisporangium aurantiacum</name>
    <dbReference type="NCBI Taxonomy" id="175570"/>
    <lineage>
        <taxon>Bacteria</taxon>
        <taxon>Bacillati</taxon>
        <taxon>Actinomycetota</taxon>
        <taxon>Actinomycetes</taxon>
        <taxon>Micromonosporales</taxon>
        <taxon>Micromonosporaceae</taxon>
        <taxon>Virgisporangium</taxon>
    </lineage>
</organism>
<dbReference type="NCBIfam" id="TIGR02937">
    <property type="entry name" value="sigma70-ECF"/>
    <property type="match status" value="1"/>
</dbReference>
<dbReference type="InterPro" id="IPR007627">
    <property type="entry name" value="RNA_pol_sigma70_r2"/>
</dbReference>
<evidence type="ECO:0000256" key="5">
    <source>
        <dbReference type="ARBA" id="ARBA00023163"/>
    </source>
</evidence>
<feature type="domain" description="RNA polymerase sigma-70 region 4" evidence="7">
    <location>
        <begin position="129"/>
        <end position="174"/>
    </location>
</feature>
<name>A0A8J3ZH10_9ACTN</name>
<dbReference type="InterPro" id="IPR014284">
    <property type="entry name" value="RNA_pol_sigma-70_dom"/>
</dbReference>
<dbReference type="GO" id="GO:0006352">
    <property type="term" value="P:DNA-templated transcription initiation"/>
    <property type="evidence" value="ECO:0007669"/>
    <property type="project" value="InterPro"/>
</dbReference>
<sequence>MRGLVEAVDAAEDLLPFDDLYRRYAPPVYRFCLSQVRNPSDAEDLTADVFAAAFVAYERTRPDADRVVPWLMRIARNHVIDHHRRQTTRRTAFERWFHRSEPNAVSTTDVEHEVTLRSELREVLARCRRLKARDRTLIGLRVAADLSYQQVGEVLGISEHAATMGTKRALQRLRDLYEGQP</sequence>
<feature type="domain" description="RNA polymerase sigma-70 region 2" evidence="6">
    <location>
        <begin position="20"/>
        <end position="87"/>
    </location>
</feature>
<dbReference type="InterPro" id="IPR013324">
    <property type="entry name" value="RNA_pol_sigma_r3/r4-like"/>
</dbReference>
<dbReference type="InterPro" id="IPR036388">
    <property type="entry name" value="WH-like_DNA-bd_sf"/>
</dbReference>
<dbReference type="PANTHER" id="PTHR43133">
    <property type="entry name" value="RNA POLYMERASE ECF-TYPE SIGMA FACTO"/>
    <property type="match status" value="1"/>
</dbReference>
<dbReference type="Proteomes" id="UP000612585">
    <property type="component" value="Unassembled WGS sequence"/>
</dbReference>
<evidence type="ECO:0000259" key="6">
    <source>
        <dbReference type="Pfam" id="PF04542"/>
    </source>
</evidence>
<dbReference type="InterPro" id="IPR039425">
    <property type="entry name" value="RNA_pol_sigma-70-like"/>
</dbReference>
<dbReference type="Pfam" id="PF04545">
    <property type="entry name" value="Sigma70_r4"/>
    <property type="match status" value="1"/>
</dbReference>
<evidence type="ECO:0000256" key="1">
    <source>
        <dbReference type="ARBA" id="ARBA00010641"/>
    </source>
</evidence>
<comment type="similarity">
    <text evidence="1">Belongs to the sigma-70 factor family. ECF subfamily.</text>
</comment>
<gene>
    <name evidence="8" type="ORF">Vau01_111770</name>
</gene>
<dbReference type="InterPro" id="IPR013325">
    <property type="entry name" value="RNA_pol_sigma_r2"/>
</dbReference>
<reference evidence="8" key="1">
    <citation type="submission" date="2021-01" db="EMBL/GenBank/DDBJ databases">
        <title>Whole genome shotgun sequence of Virgisporangium aurantiacum NBRC 16421.</title>
        <authorList>
            <person name="Komaki H."/>
            <person name="Tamura T."/>
        </authorList>
    </citation>
    <scope>NUCLEOTIDE SEQUENCE</scope>
    <source>
        <strain evidence="8">NBRC 16421</strain>
    </source>
</reference>
<keyword evidence="2" id="KW-0805">Transcription regulation</keyword>
<evidence type="ECO:0000256" key="4">
    <source>
        <dbReference type="ARBA" id="ARBA00023125"/>
    </source>
</evidence>
<keyword evidence="3" id="KW-0731">Sigma factor</keyword>
<dbReference type="SUPFAM" id="SSF88659">
    <property type="entry name" value="Sigma3 and sigma4 domains of RNA polymerase sigma factors"/>
    <property type="match status" value="1"/>
</dbReference>
<dbReference type="Gene3D" id="1.10.1740.10">
    <property type="match status" value="1"/>
</dbReference>
<dbReference type="Pfam" id="PF04542">
    <property type="entry name" value="Sigma70_r2"/>
    <property type="match status" value="1"/>
</dbReference>